<dbReference type="InterPro" id="IPR000742">
    <property type="entry name" value="EGF"/>
</dbReference>
<comment type="caution">
    <text evidence="6">Lacks conserved residue(s) required for the propagation of feature annotation.</text>
</comment>
<feature type="domain" description="EGF-like" evidence="7">
    <location>
        <begin position="223"/>
        <end position="263"/>
    </location>
</feature>
<dbReference type="PROSITE" id="PS01186">
    <property type="entry name" value="EGF_2"/>
    <property type="match status" value="4"/>
</dbReference>
<dbReference type="InterPro" id="IPR001881">
    <property type="entry name" value="EGF-like_Ca-bd_dom"/>
</dbReference>
<evidence type="ECO:0000256" key="6">
    <source>
        <dbReference type="PROSITE-ProRule" id="PRU00076"/>
    </source>
</evidence>
<dbReference type="Proteomes" id="UP000230750">
    <property type="component" value="Unassembled WGS sequence"/>
</dbReference>
<keyword evidence="9" id="KW-1185">Reference proteome</keyword>
<dbReference type="InterPro" id="IPR049883">
    <property type="entry name" value="NOTCH1_EGF-like"/>
</dbReference>
<dbReference type="OrthoDB" id="10045365at2759"/>
<keyword evidence="5" id="KW-0325">Glycoprotein</keyword>
<evidence type="ECO:0000256" key="5">
    <source>
        <dbReference type="ARBA" id="ARBA00023180"/>
    </source>
</evidence>
<dbReference type="PROSITE" id="PS50026">
    <property type="entry name" value="EGF_3"/>
    <property type="match status" value="3"/>
</dbReference>
<dbReference type="CDD" id="cd00054">
    <property type="entry name" value="EGF_CA"/>
    <property type="match status" value="2"/>
</dbReference>
<evidence type="ECO:0000313" key="9">
    <source>
        <dbReference type="Proteomes" id="UP000230750"/>
    </source>
</evidence>
<dbReference type="InterPro" id="IPR000152">
    <property type="entry name" value="EGF-type_Asp/Asn_hydroxyl_site"/>
</dbReference>
<dbReference type="PANTHER" id="PTHR24039">
    <property type="entry name" value="FIBRILLIN-RELATED"/>
    <property type="match status" value="1"/>
</dbReference>
<dbReference type="Gene3D" id="2.10.25.10">
    <property type="entry name" value="Laminin"/>
    <property type="match status" value="4"/>
</dbReference>
<feature type="domain" description="EGF-like" evidence="7">
    <location>
        <begin position="141"/>
        <end position="179"/>
    </location>
</feature>
<dbReference type="SUPFAM" id="SSF57184">
    <property type="entry name" value="Growth factor receptor domain"/>
    <property type="match status" value="1"/>
</dbReference>
<protein>
    <recommendedName>
        <fullName evidence="7">EGF-like domain-containing protein</fullName>
    </recommendedName>
</protein>
<keyword evidence="1 6" id="KW-0245">EGF-like domain</keyword>
<evidence type="ECO:0000313" key="8">
    <source>
        <dbReference type="EMBL" id="PIK52446.1"/>
    </source>
</evidence>
<comment type="caution">
    <text evidence="8">The sequence shown here is derived from an EMBL/GenBank/DDBJ whole genome shotgun (WGS) entry which is preliminary data.</text>
</comment>
<evidence type="ECO:0000256" key="3">
    <source>
        <dbReference type="ARBA" id="ARBA00022737"/>
    </source>
</evidence>
<evidence type="ECO:0000256" key="2">
    <source>
        <dbReference type="ARBA" id="ARBA00022729"/>
    </source>
</evidence>
<feature type="domain" description="EGF-like" evidence="7">
    <location>
        <begin position="22"/>
        <end position="61"/>
    </location>
</feature>
<accession>A0A2G8KWQ3</accession>
<dbReference type="AlphaFoldDB" id="A0A2G8KWQ3"/>
<name>A0A2G8KWQ3_STIJA</name>
<gene>
    <name evidence="8" type="ORF">BSL78_10650</name>
</gene>
<proteinExistence type="predicted"/>
<reference evidence="8 9" key="1">
    <citation type="journal article" date="2017" name="PLoS Biol.">
        <title>The sea cucumber genome provides insights into morphological evolution and visceral regeneration.</title>
        <authorList>
            <person name="Zhang X."/>
            <person name="Sun L."/>
            <person name="Yuan J."/>
            <person name="Sun Y."/>
            <person name="Gao Y."/>
            <person name="Zhang L."/>
            <person name="Li S."/>
            <person name="Dai H."/>
            <person name="Hamel J.F."/>
            <person name="Liu C."/>
            <person name="Yu Y."/>
            <person name="Liu S."/>
            <person name="Lin W."/>
            <person name="Guo K."/>
            <person name="Jin S."/>
            <person name="Xu P."/>
            <person name="Storey K.B."/>
            <person name="Huan P."/>
            <person name="Zhang T."/>
            <person name="Zhou Y."/>
            <person name="Zhang J."/>
            <person name="Lin C."/>
            <person name="Li X."/>
            <person name="Xing L."/>
            <person name="Huo D."/>
            <person name="Sun M."/>
            <person name="Wang L."/>
            <person name="Mercier A."/>
            <person name="Li F."/>
            <person name="Yang H."/>
            <person name="Xiang J."/>
        </authorList>
    </citation>
    <scope>NUCLEOTIDE SEQUENCE [LARGE SCALE GENOMIC DNA]</scope>
    <source>
        <strain evidence="8">Shaxun</strain>
        <tissue evidence="8">Muscle</tissue>
    </source>
</reference>
<evidence type="ECO:0000256" key="1">
    <source>
        <dbReference type="ARBA" id="ARBA00022536"/>
    </source>
</evidence>
<dbReference type="SUPFAM" id="SSF57196">
    <property type="entry name" value="EGF/Laminin"/>
    <property type="match status" value="3"/>
</dbReference>
<dbReference type="EMBL" id="MRZV01000328">
    <property type="protein sequence ID" value="PIK52446.1"/>
    <property type="molecule type" value="Genomic_DNA"/>
</dbReference>
<evidence type="ECO:0000259" key="7">
    <source>
        <dbReference type="PROSITE" id="PS50026"/>
    </source>
</evidence>
<dbReference type="Pfam" id="PF07645">
    <property type="entry name" value="EGF_CA"/>
    <property type="match status" value="4"/>
</dbReference>
<keyword evidence="3" id="KW-0677">Repeat</keyword>
<dbReference type="GO" id="GO:0005509">
    <property type="term" value="F:calcium ion binding"/>
    <property type="evidence" value="ECO:0007669"/>
    <property type="project" value="InterPro"/>
</dbReference>
<dbReference type="FunFam" id="2.10.25.10:FF:000017">
    <property type="entry name" value="latent-transforming growth factor beta-binding protein 4 isoform X1"/>
    <property type="match status" value="1"/>
</dbReference>
<keyword evidence="4" id="KW-1015">Disulfide bond</keyword>
<dbReference type="STRING" id="307972.A0A2G8KWQ3"/>
<dbReference type="PROSITE" id="PS01187">
    <property type="entry name" value="EGF_CA"/>
    <property type="match status" value="2"/>
</dbReference>
<dbReference type="PANTHER" id="PTHR24039:SF48">
    <property type="entry name" value="FIBRILLIN-2 ISOFORM X1-RELATED"/>
    <property type="match status" value="1"/>
</dbReference>
<dbReference type="SMART" id="SM00179">
    <property type="entry name" value="EGF_CA"/>
    <property type="match status" value="4"/>
</dbReference>
<organism evidence="8 9">
    <name type="scientific">Stichopus japonicus</name>
    <name type="common">Sea cucumber</name>
    <dbReference type="NCBI Taxonomy" id="307972"/>
    <lineage>
        <taxon>Eukaryota</taxon>
        <taxon>Metazoa</taxon>
        <taxon>Echinodermata</taxon>
        <taxon>Eleutherozoa</taxon>
        <taxon>Echinozoa</taxon>
        <taxon>Holothuroidea</taxon>
        <taxon>Aspidochirotacea</taxon>
        <taxon>Aspidochirotida</taxon>
        <taxon>Stichopodidae</taxon>
        <taxon>Apostichopus</taxon>
    </lineage>
</organism>
<sequence length="269" mass="28859">MNINEWAGLRVIFNKCQYLRNHIDECENPQQCNPPAFCSNLDGTFTCSCPGGFMEVAGDCVEIDDCQDVTCRQFEECLAGVCSCEAGYQRSISGLCRDQDECSDPFICAGSQNQMCVNNDGSFTCDCITGYTRNGAGLCVDMNECDTNPCGINEDCSNTIGSFTCDCMAGFRRQGSNCVALTTCATTTCDVMSQMCVEVPTVGAQCVCLDGFMSSLSINGCQDVDECLTRPCIGANTVCQNTAGSFECVCQDGFQANPSNVCQGTVCFQ</sequence>
<dbReference type="InterPro" id="IPR018097">
    <property type="entry name" value="EGF_Ca-bd_CS"/>
</dbReference>
<dbReference type="SMART" id="SM00181">
    <property type="entry name" value="EGF"/>
    <property type="match status" value="6"/>
</dbReference>
<evidence type="ECO:0000256" key="4">
    <source>
        <dbReference type="ARBA" id="ARBA00023157"/>
    </source>
</evidence>
<dbReference type="PROSITE" id="PS00010">
    <property type="entry name" value="ASX_HYDROXYL"/>
    <property type="match status" value="4"/>
</dbReference>
<keyword evidence="2" id="KW-0732">Signal</keyword>
<dbReference type="InterPro" id="IPR009030">
    <property type="entry name" value="Growth_fac_rcpt_cys_sf"/>
</dbReference>